<dbReference type="EMBL" id="SNZR01000011">
    <property type="protein sequence ID" value="TDR94952.1"/>
    <property type="molecule type" value="Genomic_DNA"/>
</dbReference>
<feature type="chain" id="PRO_5020640505" description="Secreted protein" evidence="1">
    <location>
        <begin position="24"/>
        <end position="112"/>
    </location>
</feature>
<name>A0A4R7CA63_9HYPH</name>
<dbReference type="OrthoDB" id="8457022at2"/>
<evidence type="ECO:0000313" key="3">
    <source>
        <dbReference type="Proteomes" id="UP000295122"/>
    </source>
</evidence>
<gene>
    <name evidence="2" type="ORF">EV668_2244</name>
</gene>
<evidence type="ECO:0008006" key="4">
    <source>
        <dbReference type="Google" id="ProtNLM"/>
    </source>
</evidence>
<accession>A0A4R7CA63</accession>
<dbReference type="InterPro" id="IPR058110">
    <property type="entry name" value="GCG_CRPN_dom"/>
</dbReference>
<organism evidence="2 3">
    <name type="scientific">Enterovirga rhinocerotis</name>
    <dbReference type="NCBI Taxonomy" id="1339210"/>
    <lineage>
        <taxon>Bacteria</taxon>
        <taxon>Pseudomonadati</taxon>
        <taxon>Pseudomonadota</taxon>
        <taxon>Alphaproteobacteria</taxon>
        <taxon>Hyphomicrobiales</taxon>
        <taxon>Methylobacteriaceae</taxon>
        <taxon>Enterovirga</taxon>
    </lineage>
</organism>
<dbReference type="NCBIfam" id="NF047412">
    <property type="entry name" value="sig_GCG_CRPN_rpt"/>
    <property type="match status" value="1"/>
</dbReference>
<protein>
    <recommendedName>
        <fullName evidence="4">Secreted protein</fullName>
    </recommendedName>
</protein>
<evidence type="ECO:0000256" key="1">
    <source>
        <dbReference type="SAM" id="SignalP"/>
    </source>
</evidence>
<dbReference type="RefSeq" id="WP_133769803.1">
    <property type="nucleotide sequence ID" value="NZ_SNZR01000011.1"/>
</dbReference>
<reference evidence="2 3" key="1">
    <citation type="submission" date="2019-03" db="EMBL/GenBank/DDBJ databases">
        <title>Genomic Encyclopedia of Type Strains, Phase IV (KMG-IV): sequencing the most valuable type-strain genomes for metagenomic binning, comparative biology and taxonomic classification.</title>
        <authorList>
            <person name="Goeker M."/>
        </authorList>
    </citation>
    <scope>NUCLEOTIDE SEQUENCE [LARGE SCALE GENOMIC DNA]</scope>
    <source>
        <strain evidence="2 3">DSM 25903</strain>
    </source>
</reference>
<comment type="caution">
    <text evidence="2">The sequence shown here is derived from an EMBL/GenBank/DDBJ whole genome shotgun (WGS) entry which is preliminary data.</text>
</comment>
<sequence length="112" mass="11661">MKILPIITAAFGLAVCAAMPASAAGVPMDRSLAGPSLDVTLVSGGCGPFAWRGPWGHCRDTPYSGPLPGGGWAGAARADFFGNGCPPGYWHGPWGHCRDTPFHGRRPDGTWQ</sequence>
<dbReference type="Proteomes" id="UP000295122">
    <property type="component" value="Unassembled WGS sequence"/>
</dbReference>
<keyword evidence="1" id="KW-0732">Signal</keyword>
<dbReference type="AlphaFoldDB" id="A0A4R7CA63"/>
<evidence type="ECO:0000313" key="2">
    <source>
        <dbReference type="EMBL" id="TDR94952.1"/>
    </source>
</evidence>
<keyword evidence="3" id="KW-1185">Reference proteome</keyword>
<proteinExistence type="predicted"/>
<feature type="signal peptide" evidence="1">
    <location>
        <begin position="1"/>
        <end position="23"/>
    </location>
</feature>